<comment type="caution">
    <text evidence="2">The sequence shown here is derived from an EMBL/GenBank/DDBJ whole genome shotgun (WGS) entry which is preliminary data.</text>
</comment>
<accession>A0A0F9CXQ3</accession>
<organism evidence="2">
    <name type="scientific">marine sediment metagenome</name>
    <dbReference type="NCBI Taxonomy" id="412755"/>
    <lineage>
        <taxon>unclassified sequences</taxon>
        <taxon>metagenomes</taxon>
        <taxon>ecological metagenomes</taxon>
    </lineage>
</organism>
<dbReference type="SUPFAM" id="SSF110849">
    <property type="entry name" value="ParB/Sulfiredoxin"/>
    <property type="match status" value="1"/>
</dbReference>
<dbReference type="InterPro" id="IPR036086">
    <property type="entry name" value="ParB/Sulfiredoxin_sf"/>
</dbReference>
<name>A0A0F9CXQ3_9ZZZZ</name>
<evidence type="ECO:0000256" key="1">
    <source>
        <dbReference type="SAM" id="MobiDB-lite"/>
    </source>
</evidence>
<proteinExistence type="predicted"/>
<gene>
    <name evidence="2" type="ORF">LCGC14_2268320</name>
</gene>
<feature type="region of interest" description="Disordered" evidence="1">
    <location>
        <begin position="26"/>
        <end position="48"/>
    </location>
</feature>
<dbReference type="EMBL" id="LAZR01031301">
    <property type="protein sequence ID" value="KKL54148.1"/>
    <property type="molecule type" value="Genomic_DNA"/>
</dbReference>
<dbReference type="AlphaFoldDB" id="A0A0F9CXQ3"/>
<protein>
    <submittedName>
        <fullName evidence="2">Uncharacterized protein</fullName>
    </submittedName>
</protein>
<sequence length="142" mass="15916">MSNLWQPWTVDRVGKSARFFAELAEGGYPTQPRGGRRDGQDYMANRHGPREGLSHIAEALRPLAVPTDTLHLTPRRPRHHGQRNLDAIRASLMRFGQQKPIVVDADGVYRKTGPARVFTRERDAVAAIKGQTDRPIKPGDVM</sequence>
<feature type="non-terminal residue" evidence="2">
    <location>
        <position position="142"/>
    </location>
</feature>
<reference evidence="2" key="1">
    <citation type="journal article" date="2015" name="Nature">
        <title>Complex archaea that bridge the gap between prokaryotes and eukaryotes.</title>
        <authorList>
            <person name="Spang A."/>
            <person name="Saw J.H."/>
            <person name="Jorgensen S.L."/>
            <person name="Zaremba-Niedzwiedzka K."/>
            <person name="Martijn J."/>
            <person name="Lind A.E."/>
            <person name="van Eijk R."/>
            <person name="Schleper C."/>
            <person name="Guy L."/>
            <person name="Ettema T.J."/>
        </authorList>
    </citation>
    <scope>NUCLEOTIDE SEQUENCE</scope>
</reference>
<evidence type="ECO:0000313" key="2">
    <source>
        <dbReference type="EMBL" id="KKL54148.1"/>
    </source>
</evidence>